<dbReference type="Proteomes" id="UP000305948">
    <property type="component" value="Unassembled WGS sequence"/>
</dbReference>
<gene>
    <name evidence="4" type="ORF">OE88DRAFT_1669340</name>
</gene>
<dbReference type="STRING" id="5364.A0A5C3ML45"/>
<dbReference type="Gene3D" id="3.40.50.720">
    <property type="entry name" value="NAD(P)-binding Rossmann-like Domain"/>
    <property type="match status" value="1"/>
</dbReference>
<dbReference type="Gene3D" id="3.90.25.10">
    <property type="entry name" value="UDP-galactose 4-epimerase, domain 1"/>
    <property type="match status" value="1"/>
</dbReference>
<protein>
    <submittedName>
        <fullName evidence="4">NAD(P)-binding protein</fullName>
    </submittedName>
</protein>
<evidence type="ECO:0000313" key="5">
    <source>
        <dbReference type="Proteomes" id="UP000305948"/>
    </source>
</evidence>
<organism evidence="4 5">
    <name type="scientific">Heliocybe sulcata</name>
    <dbReference type="NCBI Taxonomy" id="5364"/>
    <lineage>
        <taxon>Eukaryota</taxon>
        <taxon>Fungi</taxon>
        <taxon>Dikarya</taxon>
        <taxon>Basidiomycota</taxon>
        <taxon>Agaricomycotina</taxon>
        <taxon>Agaricomycetes</taxon>
        <taxon>Gloeophyllales</taxon>
        <taxon>Gloeophyllaceae</taxon>
        <taxon>Heliocybe</taxon>
    </lineage>
</organism>
<dbReference type="Pfam" id="PF05368">
    <property type="entry name" value="NmrA"/>
    <property type="match status" value="1"/>
</dbReference>
<dbReference type="InterPro" id="IPR008030">
    <property type="entry name" value="NmrA-like"/>
</dbReference>
<feature type="domain" description="NmrA-like" evidence="3">
    <location>
        <begin position="6"/>
        <end position="261"/>
    </location>
</feature>
<keyword evidence="1" id="KW-0521">NADP</keyword>
<dbReference type="GO" id="GO:0016491">
    <property type="term" value="F:oxidoreductase activity"/>
    <property type="evidence" value="ECO:0007669"/>
    <property type="project" value="UniProtKB-KW"/>
</dbReference>
<dbReference type="OrthoDB" id="3178299at2759"/>
<dbReference type="SUPFAM" id="SSF51735">
    <property type="entry name" value="NAD(P)-binding Rossmann-fold domains"/>
    <property type="match status" value="1"/>
</dbReference>
<name>A0A5C3ML45_9AGAM</name>
<accession>A0A5C3ML45</accession>
<dbReference type="InterPro" id="IPR036291">
    <property type="entry name" value="NAD(P)-bd_dom_sf"/>
</dbReference>
<evidence type="ECO:0000256" key="1">
    <source>
        <dbReference type="ARBA" id="ARBA00022857"/>
    </source>
</evidence>
<evidence type="ECO:0000313" key="4">
    <source>
        <dbReference type="EMBL" id="TFK45385.1"/>
    </source>
</evidence>
<dbReference type="InterPro" id="IPR045312">
    <property type="entry name" value="PCBER-like"/>
</dbReference>
<evidence type="ECO:0000259" key="3">
    <source>
        <dbReference type="Pfam" id="PF05368"/>
    </source>
</evidence>
<dbReference type="PANTHER" id="PTHR47706:SF6">
    <property type="entry name" value="NMRA-LIKE FAMILY PROTEIN (AFU_ORTHOLOGUE AFUA_6G00280)"/>
    <property type="match status" value="1"/>
</dbReference>
<dbReference type="CDD" id="cd05259">
    <property type="entry name" value="PCBER_SDR_a"/>
    <property type="match status" value="1"/>
</dbReference>
<reference evidence="4 5" key="1">
    <citation type="journal article" date="2019" name="Nat. Ecol. Evol.">
        <title>Megaphylogeny resolves global patterns of mushroom evolution.</title>
        <authorList>
            <person name="Varga T."/>
            <person name="Krizsan K."/>
            <person name="Foldi C."/>
            <person name="Dima B."/>
            <person name="Sanchez-Garcia M."/>
            <person name="Sanchez-Ramirez S."/>
            <person name="Szollosi G.J."/>
            <person name="Szarkandi J.G."/>
            <person name="Papp V."/>
            <person name="Albert L."/>
            <person name="Andreopoulos W."/>
            <person name="Angelini C."/>
            <person name="Antonin V."/>
            <person name="Barry K.W."/>
            <person name="Bougher N.L."/>
            <person name="Buchanan P."/>
            <person name="Buyck B."/>
            <person name="Bense V."/>
            <person name="Catcheside P."/>
            <person name="Chovatia M."/>
            <person name="Cooper J."/>
            <person name="Damon W."/>
            <person name="Desjardin D."/>
            <person name="Finy P."/>
            <person name="Geml J."/>
            <person name="Haridas S."/>
            <person name="Hughes K."/>
            <person name="Justo A."/>
            <person name="Karasinski D."/>
            <person name="Kautmanova I."/>
            <person name="Kiss B."/>
            <person name="Kocsube S."/>
            <person name="Kotiranta H."/>
            <person name="LaButti K.M."/>
            <person name="Lechner B.E."/>
            <person name="Liimatainen K."/>
            <person name="Lipzen A."/>
            <person name="Lukacs Z."/>
            <person name="Mihaltcheva S."/>
            <person name="Morgado L.N."/>
            <person name="Niskanen T."/>
            <person name="Noordeloos M.E."/>
            <person name="Ohm R.A."/>
            <person name="Ortiz-Santana B."/>
            <person name="Ovrebo C."/>
            <person name="Racz N."/>
            <person name="Riley R."/>
            <person name="Savchenko A."/>
            <person name="Shiryaev A."/>
            <person name="Soop K."/>
            <person name="Spirin V."/>
            <person name="Szebenyi C."/>
            <person name="Tomsovsky M."/>
            <person name="Tulloss R.E."/>
            <person name="Uehling J."/>
            <person name="Grigoriev I.V."/>
            <person name="Vagvolgyi C."/>
            <person name="Papp T."/>
            <person name="Martin F.M."/>
            <person name="Miettinen O."/>
            <person name="Hibbett D.S."/>
            <person name="Nagy L.G."/>
        </authorList>
    </citation>
    <scope>NUCLEOTIDE SEQUENCE [LARGE SCALE GENOMIC DNA]</scope>
    <source>
        <strain evidence="4 5">OMC1185</strain>
    </source>
</reference>
<proteinExistence type="predicted"/>
<dbReference type="InterPro" id="IPR051609">
    <property type="entry name" value="NmrA/Isoflavone_reductase-like"/>
</dbReference>
<dbReference type="EMBL" id="ML213545">
    <property type="protein sequence ID" value="TFK45385.1"/>
    <property type="molecule type" value="Genomic_DNA"/>
</dbReference>
<dbReference type="AlphaFoldDB" id="A0A5C3ML45"/>
<sequence>MSSDLQNIAIFGATGNIGQHIFQALLHPQISGYNPTLTVFLRPGSSQAASFPDTVRVQEADLSDPAHLANALKGIDVVISALNGPVIDAQKGLFEASLEAGVKRFYPSEWGFHNIYRKPGDDWGHVHPLWDQKARFADWLTRHPAITSGRISYTIIGNGDFYDQSWEHIWCTWAQDPSTVGPVYKMYILGDASAPVDWSSISDVGNFVVATLARPHDSQNRTLNFPSDTVSQERIAQMLEEYSGKKVQRIHVPMEEAHRVIEEPSRAPREVADSSKIPVQFWYVVKGSQGTGLGWRPEEFNCHKSFPEVHRTSIEEYLKTKFGKA</sequence>
<keyword evidence="2" id="KW-0560">Oxidoreductase</keyword>
<keyword evidence="5" id="KW-1185">Reference proteome</keyword>
<evidence type="ECO:0000256" key="2">
    <source>
        <dbReference type="ARBA" id="ARBA00023002"/>
    </source>
</evidence>
<dbReference type="PANTHER" id="PTHR47706">
    <property type="entry name" value="NMRA-LIKE FAMILY PROTEIN"/>
    <property type="match status" value="1"/>
</dbReference>